<keyword evidence="2" id="KW-1185">Reference proteome</keyword>
<name>A0ACA9Y4A8_9ASCO</name>
<proteinExistence type="predicted"/>
<accession>A0ACA9Y4A8</accession>
<gene>
    <name evidence="1" type="ORF">CLIB1444_02S17568</name>
</gene>
<evidence type="ECO:0000313" key="2">
    <source>
        <dbReference type="Proteomes" id="UP001152531"/>
    </source>
</evidence>
<comment type="caution">
    <text evidence="1">The sequence shown here is derived from an EMBL/GenBank/DDBJ whole genome shotgun (WGS) entry which is preliminary data.</text>
</comment>
<evidence type="ECO:0000313" key="1">
    <source>
        <dbReference type="EMBL" id="CAH6719834.1"/>
    </source>
</evidence>
<protein>
    <submittedName>
        <fullName evidence="1">Oligopeptide transporter 1</fullName>
    </submittedName>
</protein>
<dbReference type="Proteomes" id="UP001152531">
    <property type="component" value="Unassembled WGS sequence"/>
</dbReference>
<reference evidence="1" key="1">
    <citation type="submission" date="2022-06" db="EMBL/GenBank/DDBJ databases">
        <authorList>
            <person name="Legras J.-L."/>
            <person name="Devillers H."/>
            <person name="Grondin C."/>
        </authorList>
    </citation>
    <scope>NUCLEOTIDE SEQUENCE</scope>
    <source>
        <strain evidence="1">CLIB 1444</strain>
    </source>
</reference>
<sequence>MEKAKQFFSSNQSEKEKAASVNEDFESGSNDIDELAQKVEAIKSLEFDPVTSQLQEAALHDEYAAITVEDDSPYPEVRAAVPSTDDPSLPQNTIRMWVLAFILSTIGAGMNLLFSLHSPSFTVTTFVTSILAWPIGVAWGKWMPNVNVFGAPLNPGPFNVKEHTLIVIAANVSFGGGAAYATDILLSLTRFYGKDFGWGFDLLLIFSTQCIGFALGGIARRVLVHPPSMIWPSNLVSATFLTNMHINENHTANGWRISRLAFFGIVFAASFFWYFFPGYIFPALSYFAFPTWIKPDNVIVNQVFGASTGLGLIPITFDWNQIAGYIGSPLIPPVGTIMTIFASIVVIFWIIVPAIHYSNIWYAQYLPISSSGSYDNTGLAYNVSKIIDKKTLTFIPEAYKEYSPLFLSTTFAISYGLSFASILATLVHTALFHGKDIMRQLKLQEKPDVHMRLMKQYREIPDWWYIVVFVIFFALSIVTIEVWDTEMPVWCLVIALLIAIVFLLPVGVIYALTNIAVGLNVVTEFIIGYMLPGKPVAMMLFKTFGYITNNQAVTFAQDMKLGHYMKLAPRLVFSVQFAGCLWGCIVQIAVLRWSYGAIDHLCEPALISNGYTCPGGKVFFNASIIWGVIGPGRQFSHGQIYYGLLFFFIVGAITPVINWLVLKKWPNSPIKWLNWPVFFSGTGYIPPATPYNYASYSFVGLIFGGLIKKRFFHWWAKYNYSLSAGLDIGLAWSTLIIFLTLNLTNTNFPNWWGTTVIDTPDSNGTAVRKVLADGETFGPTKW</sequence>
<dbReference type="EMBL" id="CALSDN010000002">
    <property type="protein sequence ID" value="CAH6719834.1"/>
    <property type="molecule type" value="Genomic_DNA"/>
</dbReference>
<organism evidence="1 2">
    <name type="scientific">[Candida] jaroonii</name>
    <dbReference type="NCBI Taxonomy" id="467808"/>
    <lineage>
        <taxon>Eukaryota</taxon>
        <taxon>Fungi</taxon>
        <taxon>Dikarya</taxon>
        <taxon>Ascomycota</taxon>
        <taxon>Saccharomycotina</taxon>
        <taxon>Pichiomycetes</taxon>
        <taxon>Debaryomycetaceae</taxon>
        <taxon>Yamadazyma</taxon>
    </lineage>
</organism>